<dbReference type="AlphaFoldDB" id="A0A9D5C972"/>
<feature type="domain" description="PUM-HD" evidence="4">
    <location>
        <begin position="96"/>
        <end position="288"/>
    </location>
</feature>
<organism evidence="5 6">
    <name type="scientific">Dioscorea zingiberensis</name>
    <dbReference type="NCBI Taxonomy" id="325984"/>
    <lineage>
        <taxon>Eukaryota</taxon>
        <taxon>Viridiplantae</taxon>
        <taxon>Streptophyta</taxon>
        <taxon>Embryophyta</taxon>
        <taxon>Tracheophyta</taxon>
        <taxon>Spermatophyta</taxon>
        <taxon>Magnoliopsida</taxon>
        <taxon>Liliopsida</taxon>
        <taxon>Dioscoreales</taxon>
        <taxon>Dioscoreaceae</taxon>
        <taxon>Dioscorea</taxon>
    </lineage>
</organism>
<dbReference type="PROSITE" id="PS50303">
    <property type="entry name" value="PUM_HD"/>
    <property type="match status" value="1"/>
</dbReference>
<evidence type="ECO:0000313" key="6">
    <source>
        <dbReference type="Proteomes" id="UP001085076"/>
    </source>
</evidence>
<dbReference type="OrthoDB" id="668540at2759"/>
<keyword evidence="6" id="KW-1185">Reference proteome</keyword>
<dbReference type="GO" id="GO:0006417">
    <property type="term" value="P:regulation of translation"/>
    <property type="evidence" value="ECO:0007669"/>
    <property type="project" value="UniProtKB-KW"/>
</dbReference>
<dbReference type="SMART" id="SM00025">
    <property type="entry name" value="Pumilio"/>
    <property type="match status" value="3"/>
</dbReference>
<dbReference type="GO" id="GO:0005737">
    <property type="term" value="C:cytoplasm"/>
    <property type="evidence" value="ECO:0007669"/>
    <property type="project" value="TreeGrafter"/>
</dbReference>
<feature type="repeat" description="Pumilio" evidence="3">
    <location>
        <begin position="196"/>
        <end position="233"/>
    </location>
</feature>
<evidence type="ECO:0000259" key="4">
    <source>
        <dbReference type="PROSITE" id="PS50303"/>
    </source>
</evidence>
<dbReference type="InterPro" id="IPR016024">
    <property type="entry name" value="ARM-type_fold"/>
</dbReference>
<dbReference type="Gene3D" id="1.25.10.10">
    <property type="entry name" value="Leucine-rich Repeat Variant"/>
    <property type="match status" value="2"/>
</dbReference>
<protein>
    <recommendedName>
        <fullName evidence="4">PUM-HD domain-containing protein</fullName>
    </recommendedName>
</protein>
<dbReference type="InterPro" id="IPR011989">
    <property type="entry name" value="ARM-like"/>
</dbReference>
<dbReference type="SUPFAM" id="SSF48371">
    <property type="entry name" value="ARM repeat"/>
    <property type="match status" value="1"/>
</dbReference>
<reference evidence="5" key="2">
    <citation type="journal article" date="2022" name="Hortic Res">
        <title>The genome of Dioscorea zingiberensis sheds light on the biosynthesis, origin and evolution of the medicinally important diosgenin saponins.</title>
        <authorList>
            <person name="Li Y."/>
            <person name="Tan C."/>
            <person name="Li Z."/>
            <person name="Guo J."/>
            <person name="Li S."/>
            <person name="Chen X."/>
            <person name="Wang C."/>
            <person name="Dai X."/>
            <person name="Yang H."/>
            <person name="Song W."/>
            <person name="Hou L."/>
            <person name="Xu J."/>
            <person name="Tong Z."/>
            <person name="Xu A."/>
            <person name="Yuan X."/>
            <person name="Wang W."/>
            <person name="Yang Q."/>
            <person name="Chen L."/>
            <person name="Sun Z."/>
            <person name="Wang K."/>
            <person name="Pan B."/>
            <person name="Chen J."/>
            <person name="Bao Y."/>
            <person name="Liu F."/>
            <person name="Qi X."/>
            <person name="Gang D.R."/>
            <person name="Wen J."/>
            <person name="Li J."/>
        </authorList>
    </citation>
    <scope>NUCLEOTIDE SEQUENCE</scope>
    <source>
        <strain evidence="5">Dzin_1.0</strain>
    </source>
</reference>
<accession>A0A9D5C972</accession>
<dbReference type="PANTHER" id="PTHR12537:SF119">
    <property type="entry name" value="PUMILIO HOMOLOG 6, CHLOROPLASTIC"/>
    <property type="match status" value="1"/>
</dbReference>
<evidence type="ECO:0000256" key="1">
    <source>
        <dbReference type="ARBA" id="ARBA00022737"/>
    </source>
</evidence>
<dbReference type="InterPro" id="IPR033133">
    <property type="entry name" value="PUM-HD"/>
</dbReference>
<sequence length="288" mass="32553">MARREVSRLLDPMADSPRLRLPKLADTLFDLLLDRCSHLWCRVPILMIHSHVIMEDLATEKAKLGSGVKVCGVSDSNIGGIKSASSSQSQICQSQIVPQVMQPFNNTVNPFPHGQTMITSIESYLKLLVTLLNSDQHGSQCIQQKLETCNVEEKASVLEEVLANACTLMTDVFGNYVMQKFFKHGSPEQRKQLAEQLVGHVLELTLQLYGCCVIQKIMMKVRFANYVVLKILETCSDKQENLLNRIRLHLQALKYTYGKHIVGRVEQWSRGVIDSSCLPYVLLFDFLE</sequence>
<comment type="caution">
    <text evidence="5">The sequence shown here is derived from an EMBL/GenBank/DDBJ whole genome shotgun (WGS) entry which is preliminary data.</text>
</comment>
<evidence type="ECO:0000256" key="2">
    <source>
        <dbReference type="ARBA" id="ARBA00022845"/>
    </source>
</evidence>
<name>A0A9D5C972_9LILI</name>
<dbReference type="InterPro" id="IPR001313">
    <property type="entry name" value="Pumilio_RNA-bd_rpt"/>
</dbReference>
<dbReference type="EMBL" id="JAGGNH010000006">
    <property type="protein sequence ID" value="KAJ0968690.1"/>
    <property type="molecule type" value="Genomic_DNA"/>
</dbReference>
<dbReference type="Pfam" id="PF00806">
    <property type="entry name" value="PUF"/>
    <property type="match status" value="4"/>
</dbReference>
<proteinExistence type="predicted"/>
<reference evidence="5" key="1">
    <citation type="submission" date="2021-03" db="EMBL/GenBank/DDBJ databases">
        <authorList>
            <person name="Li Z."/>
            <person name="Yang C."/>
        </authorList>
    </citation>
    <scope>NUCLEOTIDE SEQUENCE</scope>
    <source>
        <strain evidence="5">Dzin_1.0</strain>
        <tissue evidence="5">Leaf</tissue>
    </source>
</reference>
<evidence type="ECO:0000313" key="5">
    <source>
        <dbReference type="EMBL" id="KAJ0968690.1"/>
    </source>
</evidence>
<keyword evidence="1" id="KW-0677">Repeat</keyword>
<gene>
    <name evidence="5" type="ORF">J5N97_021567</name>
</gene>
<keyword evidence="2" id="KW-0810">Translation regulation</keyword>
<evidence type="ECO:0000256" key="3">
    <source>
        <dbReference type="PROSITE-ProRule" id="PRU00317"/>
    </source>
</evidence>
<dbReference type="Proteomes" id="UP001085076">
    <property type="component" value="Miscellaneous, Linkage group lg06"/>
</dbReference>
<feature type="repeat" description="Pumilio" evidence="3">
    <location>
        <begin position="160"/>
        <end position="195"/>
    </location>
</feature>
<dbReference type="PANTHER" id="PTHR12537">
    <property type="entry name" value="RNA BINDING PROTEIN PUMILIO-RELATED"/>
    <property type="match status" value="1"/>
</dbReference>
<dbReference type="GO" id="GO:0003729">
    <property type="term" value="F:mRNA binding"/>
    <property type="evidence" value="ECO:0007669"/>
    <property type="project" value="TreeGrafter"/>
</dbReference>
<dbReference type="PROSITE" id="PS50302">
    <property type="entry name" value="PUM"/>
    <property type="match status" value="2"/>
</dbReference>